<dbReference type="Pfam" id="PF07568">
    <property type="entry name" value="HisKA_2"/>
    <property type="match status" value="1"/>
</dbReference>
<evidence type="ECO:0000256" key="4">
    <source>
        <dbReference type="ARBA" id="ARBA00022679"/>
    </source>
</evidence>
<keyword evidence="11" id="KW-1185">Reference proteome</keyword>
<keyword evidence="8" id="KW-1133">Transmembrane helix</keyword>
<dbReference type="Pfam" id="PF22588">
    <property type="entry name" value="dCache_1_like"/>
    <property type="match status" value="1"/>
</dbReference>
<dbReference type="SUPFAM" id="SSF55874">
    <property type="entry name" value="ATPase domain of HSP90 chaperone/DNA topoisomerase II/histidine kinase"/>
    <property type="match status" value="1"/>
</dbReference>
<keyword evidence="4 10" id="KW-0808">Transferase</keyword>
<keyword evidence="5" id="KW-0547">Nucleotide-binding</keyword>
<dbReference type="CDD" id="cd12915">
    <property type="entry name" value="PDC2_DGC_like"/>
    <property type="match status" value="1"/>
</dbReference>
<dbReference type="PANTHER" id="PTHR41523">
    <property type="entry name" value="TWO-COMPONENT SYSTEM SENSOR PROTEIN"/>
    <property type="match status" value="1"/>
</dbReference>
<evidence type="ECO:0000256" key="6">
    <source>
        <dbReference type="ARBA" id="ARBA00022777"/>
    </source>
</evidence>
<dbReference type="CDD" id="cd12914">
    <property type="entry name" value="PDC1_DGC_like"/>
    <property type="match status" value="1"/>
</dbReference>
<dbReference type="SMART" id="SM00387">
    <property type="entry name" value="HATPase_c"/>
    <property type="match status" value="1"/>
</dbReference>
<evidence type="ECO:0000256" key="7">
    <source>
        <dbReference type="ARBA" id="ARBA00022840"/>
    </source>
</evidence>
<dbReference type="Pfam" id="PF02518">
    <property type="entry name" value="HATPase_c"/>
    <property type="match status" value="1"/>
</dbReference>
<evidence type="ECO:0000313" key="10">
    <source>
        <dbReference type="EMBL" id="MFC3704399.1"/>
    </source>
</evidence>
<comment type="caution">
    <text evidence="10">The sequence shown here is derived from an EMBL/GenBank/DDBJ whole genome shotgun (WGS) entry which is preliminary data.</text>
</comment>
<dbReference type="InterPro" id="IPR036890">
    <property type="entry name" value="HATPase_C_sf"/>
</dbReference>
<dbReference type="Proteomes" id="UP001595613">
    <property type="component" value="Unassembled WGS sequence"/>
</dbReference>
<feature type="transmembrane region" description="Helical" evidence="8">
    <location>
        <begin position="264"/>
        <end position="287"/>
    </location>
</feature>
<dbReference type="InterPro" id="IPR005467">
    <property type="entry name" value="His_kinase_dom"/>
</dbReference>
<dbReference type="EC" id="2.7.13.3" evidence="2"/>
<dbReference type="RefSeq" id="WP_380095970.1">
    <property type="nucleotide sequence ID" value="NZ_JBHRYD010000002.1"/>
</dbReference>
<dbReference type="Gene3D" id="3.30.450.20">
    <property type="entry name" value="PAS domain"/>
    <property type="match status" value="3"/>
</dbReference>
<dbReference type="GO" id="GO:0004673">
    <property type="term" value="F:protein histidine kinase activity"/>
    <property type="evidence" value="ECO:0007669"/>
    <property type="project" value="UniProtKB-EC"/>
</dbReference>
<keyword evidence="8" id="KW-0812">Transmembrane</keyword>
<reference evidence="11" key="1">
    <citation type="journal article" date="2019" name="Int. J. Syst. Evol. Microbiol.">
        <title>The Global Catalogue of Microorganisms (GCM) 10K type strain sequencing project: providing services to taxonomists for standard genome sequencing and annotation.</title>
        <authorList>
            <consortium name="The Broad Institute Genomics Platform"/>
            <consortium name="The Broad Institute Genome Sequencing Center for Infectious Disease"/>
            <person name="Wu L."/>
            <person name="Ma J."/>
        </authorList>
    </citation>
    <scope>NUCLEOTIDE SEQUENCE [LARGE SCALE GENOMIC DNA]</scope>
    <source>
        <strain evidence="11">KCTC 42281</strain>
    </source>
</reference>
<comment type="catalytic activity">
    <reaction evidence="1">
        <text>ATP + protein L-histidine = ADP + protein N-phospho-L-histidine.</text>
        <dbReference type="EC" id="2.7.13.3"/>
    </reaction>
</comment>
<feature type="domain" description="Histidine kinase" evidence="9">
    <location>
        <begin position="313"/>
        <end position="496"/>
    </location>
</feature>
<dbReference type="InterPro" id="IPR011495">
    <property type="entry name" value="Sig_transdc_His_kin_sub2_dim/P"/>
</dbReference>
<dbReference type="InterPro" id="IPR003594">
    <property type="entry name" value="HATPase_dom"/>
</dbReference>
<proteinExistence type="predicted"/>
<keyword evidence="3" id="KW-0597">Phosphoprotein</keyword>
<accession>A0ABV7WZT4</accession>
<evidence type="ECO:0000256" key="8">
    <source>
        <dbReference type="SAM" id="Phobius"/>
    </source>
</evidence>
<keyword evidence="7" id="KW-0067">ATP-binding</keyword>
<keyword evidence="8" id="KW-0472">Membrane</keyword>
<evidence type="ECO:0000256" key="2">
    <source>
        <dbReference type="ARBA" id="ARBA00012438"/>
    </source>
</evidence>
<dbReference type="EMBL" id="JBHRYD010000002">
    <property type="protein sequence ID" value="MFC3704399.1"/>
    <property type="molecule type" value="Genomic_DNA"/>
</dbReference>
<dbReference type="InterPro" id="IPR054327">
    <property type="entry name" value="His-kinase-like_sensor"/>
</dbReference>
<dbReference type="Gene3D" id="3.30.565.10">
    <property type="entry name" value="Histidine kinase-like ATPase, C-terminal domain"/>
    <property type="match status" value="1"/>
</dbReference>
<gene>
    <name evidence="10" type="ORF">ACFOOL_06490</name>
</gene>
<evidence type="ECO:0000313" key="11">
    <source>
        <dbReference type="Proteomes" id="UP001595613"/>
    </source>
</evidence>
<evidence type="ECO:0000256" key="3">
    <source>
        <dbReference type="ARBA" id="ARBA00022553"/>
    </source>
</evidence>
<sequence>MAIVFLLICLAAFAGVFAYFVTQALEQTRVRLEERSQAAAQVVAVNAGWLAQVAQQTLLRVDALLGPAMGGDPAVLRAAVEGLPEDVDVYIIDADANTLFSTVPGAEAVSVADREYFTALRDGERLYMSGMIVSRLSGENIFVFSRRVQRQGQFAGAVMVSFSNALIEDFWPSLNLEPGSAVSLFRRDGQLMARYPAADGPVDLSGHPLITNYLPAAEAGTYFSDGSPVDGVARIVSYRAVPGTDILALASIATNQSWQALRGAIVAVILIAAPIVLGLIAGGAWIIRLLRRDARRRAELEAANETNVLLFREIHHRVKNNLQSVQSLVRMQDMPIGARIDLQSRLSAMAAMHEHIYRNDRYEDIDAHDLIPVVVNEVVHAYGANVELSYDIDRVAIDRDHATPLSLLLSELVTNALKYAFSDGRKGRISLILRDSGGGRCHLVVADNGIGIGPIPDAPVSMGLRLIRGVVSQMGGTYRFVTAEGTRFEADLALTSTGHAPKP</sequence>
<dbReference type="PANTHER" id="PTHR41523:SF8">
    <property type="entry name" value="ETHYLENE RESPONSE SENSOR PROTEIN"/>
    <property type="match status" value="1"/>
</dbReference>
<dbReference type="PROSITE" id="PS50109">
    <property type="entry name" value="HIS_KIN"/>
    <property type="match status" value="1"/>
</dbReference>
<organism evidence="10 11">
    <name type="scientific">Devosia honganensis</name>
    <dbReference type="NCBI Taxonomy" id="1610527"/>
    <lineage>
        <taxon>Bacteria</taxon>
        <taxon>Pseudomonadati</taxon>
        <taxon>Pseudomonadota</taxon>
        <taxon>Alphaproteobacteria</taxon>
        <taxon>Hyphomicrobiales</taxon>
        <taxon>Devosiaceae</taxon>
        <taxon>Devosia</taxon>
    </lineage>
</organism>
<protein>
    <recommendedName>
        <fullName evidence="2">histidine kinase</fullName>
        <ecNumber evidence="2">2.7.13.3</ecNumber>
    </recommendedName>
</protein>
<evidence type="ECO:0000256" key="1">
    <source>
        <dbReference type="ARBA" id="ARBA00000085"/>
    </source>
</evidence>
<keyword evidence="6 10" id="KW-0418">Kinase</keyword>
<name>A0ABV7WZT4_9HYPH</name>
<evidence type="ECO:0000259" key="9">
    <source>
        <dbReference type="PROSITE" id="PS50109"/>
    </source>
</evidence>
<evidence type="ECO:0000256" key="5">
    <source>
        <dbReference type="ARBA" id="ARBA00022741"/>
    </source>
</evidence>